<keyword evidence="2" id="KW-1185">Reference proteome</keyword>
<dbReference type="Proteomes" id="UP001515480">
    <property type="component" value="Unassembled WGS sequence"/>
</dbReference>
<evidence type="ECO:0000313" key="2">
    <source>
        <dbReference type="Proteomes" id="UP001515480"/>
    </source>
</evidence>
<organism evidence="1 2">
    <name type="scientific">Prymnesium parvum</name>
    <name type="common">Toxic golden alga</name>
    <dbReference type="NCBI Taxonomy" id="97485"/>
    <lineage>
        <taxon>Eukaryota</taxon>
        <taxon>Haptista</taxon>
        <taxon>Haptophyta</taxon>
        <taxon>Prymnesiophyceae</taxon>
        <taxon>Prymnesiales</taxon>
        <taxon>Prymnesiaceae</taxon>
        <taxon>Prymnesium</taxon>
    </lineage>
</organism>
<dbReference type="EMBL" id="JBGBPQ010000009">
    <property type="protein sequence ID" value="KAL1519972.1"/>
    <property type="molecule type" value="Genomic_DNA"/>
</dbReference>
<gene>
    <name evidence="1" type="ORF">AB1Y20_023457</name>
</gene>
<dbReference type="AlphaFoldDB" id="A0AB34JFH9"/>
<evidence type="ECO:0000313" key="1">
    <source>
        <dbReference type="EMBL" id="KAL1519972.1"/>
    </source>
</evidence>
<reference evidence="1 2" key="1">
    <citation type="journal article" date="2024" name="Science">
        <title>Giant polyketide synthase enzymes in the biosynthesis of giant marine polyether toxins.</title>
        <authorList>
            <person name="Fallon T.R."/>
            <person name="Shende V.V."/>
            <person name="Wierzbicki I.H."/>
            <person name="Pendleton A.L."/>
            <person name="Watervoot N.F."/>
            <person name="Auber R.P."/>
            <person name="Gonzalez D.J."/>
            <person name="Wisecaver J.H."/>
            <person name="Moore B.S."/>
        </authorList>
    </citation>
    <scope>NUCLEOTIDE SEQUENCE [LARGE SCALE GENOMIC DNA]</scope>
    <source>
        <strain evidence="1 2">12B1</strain>
    </source>
</reference>
<accession>A0AB34JFH9</accession>
<name>A0AB34JFH9_PRYPA</name>
<comment type="caution">
    <text evidence="1">The sequence shown here is derived from an EMBL/GenBank/DDBJ whole genome shotgun (WGS) entry which is preliminary data.</text>
</comment>
<protein>
    <submittedName>
        <fullName evidence="1">Uncharacterized protein</fullName>
    </submittedName>
</protein>
<sequence>MLTLALLKKAVRPSLITTPLFTAVNPWTLSLRQYHNRRRKLHQSKFKIVAKLGENLYKTVKPFMKSFPLHKAKWARFKSAESAQMEAYAAWKRKTR</sequence>
<proteinExistence type="predicted"/>